<dbReference type="Gene3D" id="3.40.50.1000">
    <property type="entry name" value="HAD superfamily/HAD-like"/>
    <property type="match status" value="1"/>
</dbReference>
<dbReference type="InterPro" id="IPR023214">
    <property type="entry name" value="HAD_sf"/>
</dbReference>
<proteinExistence type="predicted"/>
<protein>
    <submittedName>
        <fullName evidence="1">Haloacid dehalogenase</fullName>
    </submittedName>
</protein>
<dbReference type="SFLD" id="SFLDS00003">
    <property type="entry name" value="Haloacid_Dehalogenase"/>
    <property type="match status" value="1"/>
</dbReference>
<dbReference type="GO" id="GO:0006281">
    <property type="term" value="P:DNA repair"/>
    <property type="evidence" value="ECO:0007669"/>
    <property type="project" value="TreeGrafter"/>
</dbReference>
<reference evidence="2" key="1">
    <citation type="submission" date="2020-01" db="EMBL/GenBank/DDBJ databases">
        <title>'Steroidobacter agaridevorans' sp. nov., agar-degrading bacteria isolated from rhizosphere soils.</title>
        <authorList>
            <person name="Ikenaga M."/>
            <person name="Kataoka M."/>
            <person name="Murouchi A."/>
            <person name="Katsuragi S."/>
            <person name="Sakai M."/>
        </authorList>
    </citation>
    <scope>NUCLEOTIDE SEQUENCE [LARGE SCALE GENOMIC DNA]</scope>
    <source>
        <strain evidence="2">YU21-B</strain>
    </source>
</reference>
<comment type="caution">
    <text evidence="1">The sequence shown here is derived from an EMBL/GenBank/DDBJ whole genome shotgun (WGS) entry which is preliminary data.</text>
</comment>
<evidence type="ECO:0000313" key="2">
    <source>
        <dbReference type="Proteomes" id="UP000445000"/>
    </source>
</evidence>
<sequence>MTYKLAIFDFDGTLADSFEFFVASHNTLARRHGFAELDPARIDEYRGQEPRELMRRHGIPMWKLPIIARDFMAMMARHTDGIRLFEGIAEALHALSVSGVELAIVTSNSLENVRRVIDSEALQRVRHIESGASIFGKRRRLERVLKTSNTARQHAIYVGDQATDARAAQAAGIAFGAVRWGYATAAMLDRHSPTMTFGCVSELQRIAYAACP</sequence>
<dbReference type="PANTHER" id="PTHR43434">
    <property type="entry name" value="PHOSPHOGLYCOLATE PHOSPHATASE"/>
    <property type="match status" value="1"/>
</dbReference>
<dbReference type="SFLD" id="SFLDG01129">
    <property type="entry name" value="C1.5:_HAD__Beta-PGM__Phosphata"/>
    <property type="match status" value="1"/>
</dbReference>
<dbReference type="PANTHER" id="PTHR43434:SF13">
    <property type="entry name" value="PHOSPHOGLYCOLATE PHOSPHATASE"/>
    <property type="match status" value="1"/>
</dbReference>
<dbReference type="InterPro" id="IPR036412">
    <property type="entry name" value="HAD-like_sf"/>
</dbReference>
<accession>A0A829YBG8</accession>
<organism evidence="1 2">
    <name type="scientific">Steroidobacter agaridevorans</name>
    <dbReference type="NCBI Taxonomy" id="2695856"/>
    <lineage>
        <taxon>Bacteria</taxon>
        <taxon>Pseudomonadati</taxon>
        <taxon>Pseudomonadota</taxon>
        <taxon>Gammaproteobacteria</taxon>
        <taxon>Steroidobacterales</taxon>
        <taxon>Steroidobacteraceae</taxon>
        <taxon>Steroidobacter</taxon>
    </lineage>
</organism>
<dbReference type="GO" id="GO:0008967">
    <property type="term" value="F:phosphoglycolate phosphatase activity"/>
    <property type="evidence" value="ECO:0007669"/>
    <property type="project" value="TreeGrafter"/>
</dbReference>
<gene>
    <name evidence="1" type="primary">cbbZ</name>
    <name evidence="1" type="ORF">GCM10011487_23030</name>
</gene>
<dbReference type="SUPFAM" id="SSF56784">
    <property type="entry name" value="HAD-like"/>
    <property type="match status" value="1"/>
</dbReference>
<evidence type="ECO:0000313" key="1">
    <source>
        <dbReference type="EMBL" id="GFE80303.1"/>
    </source>
</evidence>
<dbReference type="GO" id="GO:0005829">
    <property type="term" value="C:cytosol"/>
    <property type="evidence" value="ECO:0007669"/>
    <property type="project" value="TreeGrafter"/>
</dbReference>
<dbReference type="InterPro" id="IPR050155">
    <property type="entry name" value="HAD-like_hydrolase_sf"/>
</dbReference>
<dbReference type="Gene3D" id="1.10.150.240">
    <property type="entry name" value="Putative phosphatase, domain 2"/>
    <property type="match status" value="1"/>
</dbReference>
<dbReference type="InterPro" id="IPR041492">
    <property type="entry name" value="HAD_2"/>
</dbReference>
<dbReference type="Pfam" id="PF13419">
    <property type="entry name" value="HAD_2"/>
    <property type="match status" value="1"/>
</dbReference>
<dbReference type="RefSeq" id="WP_161812004.1">
    <property type="nucleotide sequence ID" value="NZ_BLJN01000002.1"/>
</dbReference>
<name>A0A829YBG8_9GAMM</name>
<dbReference type="InterPro" id="IPR023198">
    <property type="entry name" value="PGP-like_dom2"/>
</dbReference>
<dbReference type="AlphaFoldDB" id="A0A829YBG8"/>
<keyword evidence="2" id="KW-1185">Reference proteome</keyword>
<dbReference type="EMBL" id="BLJN01000002">
    <property type="protein sequence ID" value="GFE80303.1"/>
    <property type="molecule type" value="Genomic_DNA"/>
</dbReference>
<dbReference type="Proteomes" id="UP000445000">
    <property type="component" value="Unassembled WGS sequence"/>
</dbReference>